<evidence type="ECO:0000313" key="2">
    <source>
        <dbReference type="Proteomes" id="UP000824469"/>
    </source>
</evidence>
<accession>A0AA38GVG0</accession>
<sequence>MKKAALSADEKAGWEEIMDSRLDGKYNLDEASAMATLAYKCIQTSARRRPVMRDVAQAISRIGKKKRINKLGKLPSSVMGTEVEHIGPSKADLKSIIVTNGEISEAEERKYPPKFELN</sequence>
<reference evidence="1 2" key="1">
    <citation type="journal article" date="2021" name="Nat. Plants">
        <title>The Taxus genome provides insights into paclitaxel biosynthesis.</title>
        <authorList>
            <person name="Xiong X."/>
            <person name="Gou J."/>
            <person name="Liao Q."/>
            <person name="Li Y."/>
            <person name="Zhou Q."/>
            <person name="Bi G."/>
            <person name="Li C."/>
            <person name="Du R."/>
            <person name="Wang X."/>
            <person name="Sun T."/>
            <person name="Guo L."/>
            <person name="Liang H."/>
            <person name="Lu P."/>
            <person name="Wu Y."/>
            <person name="Zhang Z."/>
            <person name="Ro D.K."/>
            <person name="Shang Y."/>
            <person name="Huang S."/>
            <person name="Yan J."/>
        </authorList>
    </citation>
    <scope>NUCLEOTIDE SEQUENCE [LARGE SCALE GENOMIC DNA]</scope>
    <source>
        <strain evidence="1">Ta-2019</strain>
    </source>
</reference>
<keyword evidence="2" id="KW-1185">Reference proteome</keyword>
<dbReference type="AlphaFoldDB" id="A0AA38GVG0"/>
<protein>
    <submittedName>
        <fullName evidence="1">Uncharacterized protein</fullName>
    </submittedName>
</protein>
<gene>
    <name evidence="1" type="ORF">KI387_001831</name>
</gene>
<dbReference type="Proteomes" id="UP000824469">
    <property type="component" value="Unassembled WGS sequence"/>
</dbReference>
<dbReference type="Gene3D" id="1.10.510.10">
    <property type="entry name" value="Transferase(Phosphotransferase) domain 1"/>
    <property type="match status" value="1"/>
</dbReference>
<dbReference type="EMBL" id="JAHRHJ020000001">
    <property type="protein sequence ID" value="KAH9329723.1"/>
    <property type="molecule type" value="Genomic_DNA"/>
</dbReference>
<feature type="non-terminal residue" evidence="1">
    <location>
        <position position="118"/>
    </location>
</feature>
<evidence type="ECO:0000313" key="1">
    <source>
        <dbReference type="EMBL" id="KAH9329723.1"/>
    </source>
</evidence>
<organism evidence="1 2">
    <name type="scientific">Taxus chinensis</name>
    <name type="common">Chinese yew</name>
    <name type="synonym">Taxus wallichiana var. chinensis</name>
    <dbReference type="NCBI Taxonomy" id="29808"/>
    <lineage>
        <taxon>Eukaryota</taxon>
        <taxon>Viridiplantae</taxon>
        <taxon>Streptophyta</taxon>
        <taxon>Embryophyta</taxon>
        <taxon>Tracheophyta</taxon>
        <taxon>Spermatophyta</taxon>
        <taxon>Pinopsida</taxon>
        <taxon>Pinidae</taxon>
        <taxon>Conifers II</taxon>
        <taxon>Cupressales</taxon>
        <taxon>Taxaceae</taxon>
        <taxon>Taxus</taxon>
    </lineage>
</organism>
<proteinExistence type="predicted"/>
<name>A0AA38GVG0_TAXCH</name>
<comment type="caution">
    <text evidence="1">The sequence shown here is derived from an EMBL/GenBank/DDBJ whole genome shotgun (WGS) entry which is preliminary data.</text>
</comment>